<proteinExistence type="predicted"/>
<sequence length="44" mass="5240">HTHEQGRRILKPMELSGYESADDDTYLPVRDFLIKFTHEVRPLQ</sequence>
<accession>A0A3S4TGS7</accession>
<organism evidence="1 2">
    <name type="scientific">Candidatus Electrothrix marina</name>
    <dbReference type="NCBI Taxonomy" id="1859130"/>
    <lineage>
        <taxon>Bacteria</taxon>
        <taxon>Pseudomonadati</taxon>
        <taxon>Thermodesulfobacteriota</taxon>
        <taxon>Desulfobulbia</taxon>
        <taxon>Desulfobulbales</taxon>
        <taxon>Desulfobulbaceae</taxon>
        <taxon>Candidatus Electrothrix</taxon>
    </lineage>
</organism>
<dbReference type="AlphaFoldDB" id="A0A3S4TGS7"/>
<comment type="caution">
    <text evidence="1">The sequence shown here is derived from an EMBL/GenBank/DDBJ whole genome shotgun (WGS) entry which is preliminary data.</text>
</comment>
<protein>
    <submittedName>
        <fullName evidence="1">Phosphonate transport system substrate-binding protein</fullName>
    </submittedName>
</protein>
<dbReference type="Proteomes" id="UP000287615">
    <property type="component" value="Unassembled WGS sequence"/>
</dbReference>
<feature type="non-terminal residue" evidence="1">
    <location>
        <position position="1"/>
    </location>
</feature>
<evidence type="ECO:0000313" key="1">
    <source>
        <dbReference type="EMBL" id="RWX50275.1"/>
    </source>
</evidence>
<reference evidence="1 2" key="1">
    <citation type="submission" date="2017-01" db="EMBL/GenBank/DDBJ databases">
        <title>The cable genome- insights into the physiology and evolution of filamentous bacteria capable of sulfide oxidation via long distance electron transfer.</title>
        <authorList>
            <person name="Schreiber L."/>
            <person name="Bjerg J.T."/>
            <person name="Boggild A."/>
            <person name="Van De Vossenberg J."/>
            <person name="Meysman F."/>
            <person name="Nielsen L.P."/>
            <person name="Schramm A."/>
            <person name="Kjeldsen K.U."/>
        </authorList>
    </citation>
    <scope>NUCLEOTIDE SEQUENCE [LARGE SCALE GENOMIC DNA]</scope>
    <source>
        <strain evidence="1">A3</strain>
    </source>
</reference>
<evidence type="ECO:0000313" key="2">
    <source>
        <dbReference type="Proteomes" id="UP000287615"/>
    </source>
</evidence>
<name>A0A3S4TGS7_9BACT</name>
<dbReference type="EMBL" id="MTKR01000108">
    <property type="protein sequence ID" value="RWX50275.1"/>
    <property type="molecule type" value="Genomic_DNA"/>
</dbReference>
<gene>
    <name evidence="1" type="ORF">VU00_11081</name>
</gene>